<keyword evidence="4" id="KW-1185">Reference proteome</keyword>
<accession>A0A3E2HHL1</accession>
<feature type="domain" description="Acyclic terpene utilisation N-terminal" evidence="1">
    <location>
        <begin position="9"/>
        <end position="464"/>
    </location>
</feature>
<gene>
    <name evidence="3" type="ORF">B7463_g3417</name>
</gene>
<dbReference type="InterPro" id="IPR056362">
    <property type="entry name" value="AtuA-like_ferredoxin_dom"/>
</dbReference>
<organism evidence="3 4">
    <name type="scientific">Scytalidium lignicola</name>
    <name type="common">Hyphomycete</name>
    <dbReference type="NCBI Taxonomy" id="5539"/>
    <lineage>
        <taxon>Eukaryota</taxon>
        <taxon>Fungi</taxon>
        <taxon>Dikarya</taxon>
        <taxon>Ascomycota</taxon>
        <taxon>Pezizomycotina</taxon>
        <taxon>Leotiomycetes</taxon>
        <taxon>Leotiomycetes incertae sedis</taxon>
        <taxon>Scytalidium</taxon>
    </lineage>
</organism>
<feature type="non-terminal residue" evidence="3">
    <location>
        <position position="1"/>
    </location>
</feature>
<sequence length="617" mass="68036">MASSPRRPVRIANCSGYKNDPAWRMYEQASLGDVDFITGDYLAEMNMAESAEAYSAGQHEGFEATAFEGISQSLEILARKGTKVVINGGSLNPAGLAKKIHDLAKKRGLQLKIGYVSGDDLMTHFGPDLASMHENMPKHLDSANPNIHLQANTFSFLEQKSIPIVLANAYLGARAIVEGLRQGTNIIICGRVADASPVIGAAWYWHSWSSINYDSLAGALIAGHLIECSAYVTGGNFSGFTEHDLEAFLDPGFPITEIDADGSCIITKHENTGGMITTDTVTCQLLYEIQGNMYLNSDVTACLDHISILEISKNRVKVSGVTGAPPPPTTKAAIFYHGGYQSQIIVNATGYGTNKKWILFEKQVRRQLQLIGVENDFDLLEFQIVGVPETNPSSQLRSTTYCRIISEAADPDTLTFLLKAFSNISLQHFSGFHFALDIRTASPRQFLAYYPALYPQDKLEEKINLIEENGIIQSIAVGNPPAYAPLERRANSNTSNLIPLTSFGPTKRIRLGDIALARSGDKGANLNCGIFVRKDIMWPWLQNYLSREMMMQLIGDDWKDGYFLERVEFPKIRAVHFVIYGILGRGVSSSSRLDNLGKAFADYIRDKWVDVPESILL</sequence>
<protein>
    <recommendedName>
        <fullName evidence="5">DUF1446 domain-containing protein</fullName>
    </recommendedName>
</protein>
<dbReference type="OrthoDB" id="10265871at2759"/>
<dbReference type="Proteomes" id="UP000258309">
    <property type="component" value="Unassembled WGS sequence"/>
</dbReference>
<dbReference type="PANTHER" id="PTHR47585:SF1">
    <property type="entry name" value="DUF1446 DOMAIN-CONTAINING PROTEIN"/>
    <property type="match status" value="1"/>
</dbReference>
<dbReference type="Pfam" id="PF23544">
    <property type="entry name" value="AtuA_ferredoxin"/>
    <property type="match status" value="1"/>
</dbReference>
<evidence type="ECO:0008006" key="5">
    <source>
        <dbReference type="Google" id="ProtNLM"/>
    </source>
</evidence>
<dbReference type="PANTHER" id="PTHR47585">
    <property type="match status" value="1"/>
</dbReference>
<dbReference type="AlphaFoldDB" id="A0A3E2HHL1"/>
<evidence type="ECO:0000259" key="1">
    <source>
        <dbReference type="Pfam" id="PF07287"/>
    </source>
</evidence>
<evidence type="ECO:0000313" key="3">
    <source>
        <dbReference type="EMBL" id="RFU32914.1"/>
    </source>
</evidence>
<name>A0A3E2HHL1_SCYLI</name>
<dbReference type="Pfam" id="PF07287">
    <property type="entry name" value="AtuA"/>
    <property type="match status" value="1"/>
</dbReference>
<proteinExistence type="predicted"/>
<reference evidence="3 4" key="1">
    <citation type="submission" date="2018-05" db="EMBL/GenBank/DDBJ databases">
        <title>Draft genome sequence of Scytalidium lignicola DSM 105466, a ubiquitous saprotrophic fungus.</title>
        <authorList>
            <person name="Buettner E."/>
            <person name="Gebauer A.M."/>
            <person name="Hofrichter M."/>
            <person name="Liers C."/>
            <person name="Kellner H."/>
        </authorList>
    </citation>
    <scope>NUCLEOTIDE SEQUENCE [LARGE SCALE GENOMIC DNA]</scope>
    <source>
        <strain evidence="3 4">DSM 105466</strain>
    </source>
</reference>
<comment type="caution">
    <text evidence="3">The sequence shown here is derived from an EMBL/GenBank/DDBJ whole genome shotgun (WGS) entry which is preliminary data.</text>
</comment>
<dbReference type="EMBL" id="NCSJ02000045">
    <property type="protein sequence ID" value="RFU32914.1"/>
    <property type="molecule type" value="Genomic_DNA"/>
</dbReference>
<dbReference type="OMA" id="MVSAHAY"/>
<feature type="non-terminal residue" evidence="3">
    <location>
        <position position="617"/>
    </location>
</feature>
<dbReference type="InterPro" id="IPR010839">
    <property type="entry name" value="AtuA_N"/>
</dbReference>
<feature type="domain" description="AtuA-like ferredoxin-fold" evidence="2">
    <location>
        <begin position="509"/>
        <end position="609"/>
    </location>
</feature>
<evidence type="ECO:0000313" key="4">
    <source>
        <dbReference type="Proteomes" id="UP000258309"/>
    </source>
</evidence>
<evidence type="ECO:0000259" key="2">
    <source>
        <dbReference type="Pfam" id="PF23544"/>
    </source>
</evidence>